<dbReference type="Gene3D" id="1.10.150.20">
    <property type="entry name" value="5' to 3' exonuclease, C-terminal subdomain"/>
    <property type="match status" value="1"/>
</dbReference>
<evidence type="ECO:0000313" key="7">
    <source>
        <dbReference type="EMBL" id="SDQ02582.1"/>
    </source>
</evidence>
<evidence type="ECO:0000256" key="2">
    <source>
        <dbReference type="ARBA" id="ARBA00022457"/>
    </source>
</evidence>
<dbReference type="PROSITE" id="PS50173">
    <property type="entry name" value="UMUC"/>
    <property type="match status" value="1"/>
</dbReference>
<evidence type="ECO:0000256" key="1">
    <source>
        <dbReference type="ARBA" id="ARBA00010945"/>
    </source>
</evidence>
<comment type="similarity">
    <text evidence="1">Belongs to the DNA polymerase type-Y family.</text>
</comment>
<evidence type="ECO:0000313" key="8">
    <source>
        <dbReference type="Proteomes" id="UP000199481"/>
    </source>
</evidence>
<dbReference type="InterPro" id="IPR050116">
    <property type="entry name" value="DNA_polymerase-Y"/>
</dbReference>
<dbReference type="Proteomes" id="UP000199481">
    <property type="component" value="Unassembled WGS sequence"/>
</dbReference>
<dbReference type="GO" id="GO:0006281">
    <property type="term" value="P:DNA repair"/>
    <property type="evidence" value="ECO:0007669"/>
    <property type="project" value="InterPro"/>
</dbReference>
<name>A0A1H0XI05_9LACT</name>
<proteinExistence type="inferred from homology"/>
<keyword evidence="4" id="KW-0235">DNA replication</keyword>
<dbReference type="GO" id="GO:0003887">
    <property type="term" value="F:DNA-directed DNA polymerase activity"/>
    <property type="evidence" value="ECO:0007669"/>
    <property type="project" value="UniProtKB-KW"/>
</dbReference>
<dbReference type="InterPro" id="IPR036775">
    <property type="entry name" value="DNA_pol_Y-fam_lit_finger_sf"/>
</dbReference>
<dbReference type="Pfam" id="PF11799">
    <property type="entry name" value="IMS_C"/>
    <property type="match status" value="1"/>
</dbReference>
<dbReference type="SUPFAM" id="SSF100879">
    <property type="entry name" value="Lesion bypass DNA polymerase (Y-family), little finger domain"/>
    <property type="match status" value="1"/>
</dbReference>
<dbReference type="GO" id="GO:0003684">
    <property type="term" value="F:damaged DNA binding"/>
    <property type="evidence" value="ECO:0007669"/>
    <property type="project" value="InterPro"/>
</dbReference>
<dbReference type="Pfam" id="PF00817">
    <property type="entry name" value="IMS"/>
    <property type="match status" value="1"/>
</dbReference>
<dbReference type="CDD" id="cd01700">
    <property type="entry name" value="PolY_Pol_V_umuC"/>
    <property type="match status" value="1"/>
</dbReference>
<evidence type="ECO:0000256" key="4">
    <source>
        <dbReference type="ARBA" id="ARBA00022705"/>
    </source>
</evidence>
<protein>
    <submittedName>
        <fullName evidence="7">DNA polymerase V</fullName>
    </submittedName>
</protein>
<dbReference type="InterPro" id="IPR043502">
    <property type="entry name" value="DNA/RNA_pol_sf"/>
</dbReference>
<dbReference type="PANTHER" id="PTHR11076:SF35">
    <property type="entry name" value="DNA REPAIR PROTEIN HOMOLOG YOBH"/>
    <property type="match status" value="1"/>
</dbReference>
<dbReference type="InterPro" id="IPR017961">
    <property type="entry name" value="DNA_pol_Y-fam_little_finger"/>
</dbReference>
<reference evidence="8" key="1">
    <citation type="submission" date="2016-10" db="EMBL/GenBank/DDBJ databases">
        <authorList>
            <person name="Varghese N."/>
            <person name="Submissions S."/>
        </authorList>
    </citation>
    <scope>NUCLEOTIDE SEQUENCE [LARGE SCALE GENOMIC DNA]</scope>
    <source>
        <strain evidence="8">MPL-11</strain>
    </source>
</reference>
<dbReference type="Gene3D" id="3.40.1170.60">
    <property type="match status" value="1"/>
</dbReference>
<feature type="domain" description="UmuC" evidence="6">
    <location>
        <begin position="14"/>
        <end position="203"/>
    </location>
</feature>
<dbReference type="SUPFAM" id="SSF56672">
    <property type="entry name" value="DNA/RNA polymerases"/>
    <property type="match status" value="1"/>
</dbReference>
<keyword evidence="8" id="KW-1185">Reference proteome</keyword>
<dbReference type="RefSeq" id="WP_244885780.1">
    <property type="nucleotide sequence ID" value="NZ_CP084918.1"/>
</dbReference>
<keyword evidence="3" id="KW-0548">Nucleotidyltransferase</keyword>
<dbReference type="GO" id="GO:0005829">
    <property type="term" value="C:cytosol"/>
    <property type="evidence" value="ECO:0007669"/>
    <property type="project" value="TreeGrafter"/>
</dbReference>
<organism evidence="7 8">
    <name type="scientific">Carnobacterium viridans</name>
    <dbReference type="NCBI Taxonomy" id="174587"/>
    <lineage>
        <taxon>Bacteria</taxon>
        <taxon>Bacillati</taxon>
        <taxon>Bacillota</taxon>
        <taxon>Bacilli</taxon>
        <taxon>Lactobacillales</taxon>
        <taxon>Carnobacteriaceae</taxon>
        <taxon>Carnobacterium</taxon>
    </lineage>
</organism>
<dbReference type="GO" id="GO:0042276">
    <property type="term" value="P:error-prone translesion synthesis"/>
    <property type="evidence" value="ECO:0007669"/>
    <property type="project" value="TreeGrafter"/>
</dbReference>
<dbReference type="Gene3D" id="3.30.1490.100">
    <property type="entry name" value="DNA polymerase, Y-family, little finger domain"/>
    <property type="match status" value="1"/>
</dbReference>
<dbReference type="PANTHER" id="PTHR11076">
    <property type="entry name" value="DNA REPAIR POLYMERASE UMUC / TRANSFERASE FAMILY MEMBER"/>
    <property type="match status" value="1"/>
</dbReference>
<dbReference type="InterPro" id="IPR001126">
    <property type="entry name" value="UmuC"/>
</dbReference>
<keyword evidence="2" id="KW-0515">Mutator protein</keyword>
<dbReference type="InterPro" id="IPR024728">
    <property type="entry name" value="PolY_HhH_motif"/>
</dbReference>
<dbReference type="Pfam" id="PF11798">
    <property type="entry name" value="IMS_HHH"/>
    <property type="match status" value="1"/>
</dbReference>
<evidence type="ECO:0000256" key="5">
    <source>
        <dbReference type="ARBA" id="ARBA00022932"/>
    </source>
</evidence>
<dbReference type="AlphaFoldDB" id="A0A1H0XI05"/>
<dbReference type="GO" id="GO:0009432">
    <property type="term" value="P:SOS response"/>
    <property type="evidence" value="ECO:0007669"/>
    <property type="project" value="TreeGrafter"/>
</dbReference>
<dbReference type="GO" id="GO:0006260">
    <property type="term" value="P:DNA replication"/>
    <property type="evidence" value="ECO:0007669"/>
    <property type="project" value="UniProtKB-KW"/>
</dbReference>
<sequence>MKRMDYSYQPRRDILCIDVKSFFASVESVKRHIHPLESYIVVMSNPDLEGGLVLASSPRVKKEYGIRTGSRRFEIPKSSKIQIVEPRMALYIKVNMMINEIFREFVADEDIHIYSIDESFIDVTHSHVLYGSTEEIAKQIQETIFQRLKLVTAIGIGDNPLLAKLALDNEAKKNKSQIAVWHYEDVQEKLWKIHPITEMWGIGGNTGKNLYKLGIDSVYSLSQYNVNSLKKIHGVIGEQLFYHAHGIDQTILSEKYVPKSKGFGKSQILKRDYLEQYEVEIVIREMADEISARLRKYKAETGVIHLSIGYSRDILDKGFSQQMKVFPTSSNMKIIETCLQIFRSNYTNQPVRQISIRCGKIDYKKELQLNLFEPPEKTIHNEELEMVVDKIRDKYGFTSLVHASSLTKGGTAISRSGMVGGHKG</sequence>
<evidence type="ECO:0000259" key="6">
    <source>
        <dbReference type="PROSITE" id="PS50173"/>
    </source>
</evidence>
<accession>A0A1H0XI05</accession>
<keyword evidence="5" id="KW-0808">Transferase</keyword>
<dbReference type="EMBL" id="FNJW01000003">
    <property type="protein sequence ID" value="SDQ02582.1"/>
    <property type="molecule type" value="Genomic_DNA"/>
</dbReference>
<dbReference type="InterPro" id="IPR043128">
    <property type="entry name" value="Rev_trsase/Diguanyl_cyclase"/>
</dbReference>
<gene>
    <name evidence="7" type="ORF">SAMN04487752_0094</name>
</gene>
<keyword evidence="5" id="KW-0239">DNA-directed DNA polymerase</keyword>
<dbReference type="Gene3D" id="3.30.70.270">
    <property type="match status" value="1"/>
</dbReference>
<evidence type="ECO:0000256" key="3">
    <source>
        <dbReference type="ARBA" id="ARBA00022695"/>
    </source>
</evidence>